<keyword evidence="4" id="KW-1185">Reference proteome</keyword>
<accession>A0A1Q9E026</accession>
<protein>
    <submittedName>
        <fullName evidence="3">Uncharacterized protein</fullName>
    </submittedName>
</protein>
<sequence length="307" mass="34699">MAPAVPRQRSTGHLAFGQWVASPEPPSPAARQASIAQRRQRQKVREQLLLDIATFGAPPGTPAYIAPEVAALRERVDELEAECLRHEKAKQEAAAKEAEAQEAWLSEQRPSLEGAISRLSRHRDAWRELCVELRRKVGQEEHELKELSERHERGVNERRRLQAECLSLQQECEDAQADLQDLRSLLQEDTETLEKMAERRLTLEWTLEEHSKRQVHLQTALKNSISTLQNGTAKERALRELHGNAANVLRLEEDAGEAEASCAELLDLIASGAAEAQRLEEEIIRSELFFMQHVCHSLFNHIIASSS</sequence>
<organism evidence="3 4">
    <name type="scientific">Symbiodinium microadriaticum</name>
    <name type="common">Dinoflagellate</name>
    <name type="synonym">Zooxanthella microadriatica</name>
    <dbReference type="NCBI Taxonomy" id="2951"/>
    <lineage>
        <taxon>Eukaryota</taxon>
        <taxon>Sar</taxon>
        <taxon>Alveolata</taxon>
        <taxon>Dinophyceae</taxon>
        <taxon>Suessiales</taxon>
        <taxon>Symbiodiniaceae</taxon>
        <taxon>Symbiodinium</taxon>
    </lineage>
</organism>
<proteinExistence type="predicted"/>
<evidence type="ECO:0000313" key="4">
    <source>
        <dbReference type="Proteomes" id="UP000186817"/>
    </source>
</evidence>
<evidence type="ECO:0000256" key="1">
    <source>
        <dbReference type="SAM" id="Coils"/>
    </source>
</evidence>
<evidence type="ECO:0000313" key="3">
    <source>
        <dbReference type="EMBL" id="OLQ00771.1"/>
    </source>
</evidence>
<comment type="caution">
    <text evidence="3">The sequence shown here is derived from an EMBL/GenBank/DDBJ whole genome shotgun (WGS) entry which is preliminary data.</text>
</comment>
<dbReference type="EMBL" id="LSRX01000316">
    <property type="protein sequence ID" value="OLQ00771.1"/>
    <property type="molecule type" value="Genomic_DNA"/>
</dbReference>
<feature type="coiled-coil region" evidence="1">
    <location>
        <begin position="69"/>
        <end position="101"/>
    </location>
</feature>
<dbReference type="SUPFAM" id="SSF90257">
    <property type="entry name" value="Myosin rod fragments"/>
    <property type="match status" value="1"/>
</dbReference>
<dbReference type="AlphaFoldDB" id="A0A1Q9E026"/>
<dbReference type="Proteomes" id="UP000186817">
    <property type="component" value="Unassembled WGS sequence"/>
</dbReference>
<reference evidence="3 4" key="1">
    <citation type="submission" date="2016-02" db="EMBL/GenBank/DDBJ databases">
        <title>Genome analysis of coral dinoflagellate symbionts highlights evolutionary adaptations to a symbiotic lifestyle.</title>
        <authorList>
            <person name="Aranda M."/>
            <person name="Li Y."/>
            <person name="Liew Y.J."/>
            <person name="Baumgarten S."/>
            <person name="Simakov O."/>
            <person name="Wilson M."/>
            <person name="Piel J."/>
            <person name="Ashoor H."/>
            <person name="Bougouffa S."/>
            <person name="Bajic V.B."/>
            <person name="Ryu T."/>
            <person name="Ravasi T."/>
            <person name="Bayer T."/>
            <person name="Micklem G."/>
            <person name="Kim H."/>
            <person name="Bhak J."/>
            <person name="Lajeunesse T.C."/>
            <person name="Voolstra C.R."/>
        </authorList>
    </citation>
    <scope>NUCLEOTIDE SEQUENCE [LARGE SCALE GENOMIC DNA]</scope>
    <source>
        <strain evidence="3 4">CCMP2467</strain>
    </source>
</reference>
<feature type="region of interest" description="Disordered" evidence="2">
    <location>
        <begin position="1"/>
        <end position="38"/>
    </location>
</feature>
<feature type="coiled-coil region" evidence="1">
    <location>
        <begin position="130"/>
        <end position="199"/>
    </location>
</feature>
<name>A0A1Q9E026_SYMMI</name>
<evidence type="ECO:0000256" key="2">
    <source>
        <dbReference type="SAM" id="MobiDB-lite"/>
    </source>
</evidence>
<gene>
    <name evidence="3" type="ORF">AK812_SmicGene16528</name>
</gene>
<keyword evidence="1" id="KW-0175">Coiled coil</keyword>